<organism evidence="2 3">
    <name type="scientific">Gulo gulo</name>
    <name type="common">Wolverine</name>
    <name type="synonym">Gluton</name>
    <dbReference type="NCBI Taxonomy" id="48420"/>
    <lineage>
        <taxon>Eukaryota</taxon>
        <taxon>Metazoa</taxon>
        <taxon>Chordata</taxon>
        <taxon>Craniata</taxon>
        <taxon>Vertebrata</taxon>
        <taxon>Euteleostomi</taxon>
        <taxon>Mammalia</taxon>
        <taxon>Eutheria</taxon>
        <taxon>Laurasiatheria</taxon>
        <taxon>Carnivora</taxon>
        <taxon>Caniformia</taxon>
        <taxon>Musteloidea</taxon>
        <taxon>Mustelidae</taxon>
        <taxon>Guloninae</taxon>
        <taxon>Gulo</taxon>
    </lineage>
</organism>
<sequence>MIANRQKEQRHAGVERSRQEDLGKGGRGVHSCPHTHESLCQGREKTQRGGEQTQASWRSGHPQGTWKVKEDRAGKHPLPVMEPTSPIISTA</sequence>
<evidence type="ECO:0000256" key="1">
    <source>
        <dbReference type="SAM" id="MobiDB-lite"/>
    </source>
</evidence>
<dbReference type="Proteomes" id="UP000269945">
    <property type="component" value="Unassembled WGS sequence"/>
</dbReference>
<dbReference type="EMBL" id="CYRY02002403">
    <property type="protein sequence ID" value="VCW67082.1"/>
    <property type="molecule type" value="Genomic_DNA"/>
</dbReference>
<reference evidence="2 3" key="1">
    <citation type="submission" date="2018-10" db="EMBL/GenBank/DDBJ databases">
        <authorList>
            <person name="Ekblom R."/>
            <person name="Jareborg N."/>
        </authorList>
    </citation>
    <scope>NUCLEOTIDE SEQUENCE [LARGE SCALE GENOMIC DNA]</scope>
    <source>
        <tissue evidence="2">Muscle</tissue>
    </source>
</reference>
<comment type="caution">
    <text evidence="2">The sequence shown here is derived from an EMBL/GenBank/DDBJ whole genome shotgun (WGS) entry which is preliminary data.</text>
</comment>
<feature type="compositionally biased region" description="Basic and acidic residues" evidence="1">
    <location>
        <begin position="34"/>
        <end position="48"/>
    </location>
</feature>
<protein>
    <submittedName>
        <fullName evidence="2">Uncharacterized protein</fullName>
    </submittedName>
</protein>
<feature type="compositionally biased region" description="Basic and acidic residues" evidence="1">
    <location>
        <begin position="1"/>
        <end position="24"/>
    </location>
</feature>
<feature type="region of interest" description="Disordered" evidence="1">
    <location>
        <begin position="1"/>
        <end position="91"/>
    </location>
</feature>
<proteinExistence type="predicted"/>
<accession>A0A9X9PUL8</accession>
<name>A0A9X9PUL8_GULGU</name>
<evidence type="ECO:0000313" key="2">
    <source>
        <dbReference type="EMBL" id="VCW67082.1"/>
    </source>
</evidence>
<dbReference type="AlphaFoldDB" id="A0A9X9PUL8"/>
<keyword evidence="3" id="KW-1185">Reference proteome</keyword>
<gene>
    <name evidence="2" type="ORF">BN2614_LOCUS2</name>
</gene>
<evidence type="ECO:0000313" key="3">
    <source>
        <dbReference type="Proteomes" id="UP000269945"/>
    </source>
</evidence>